<evidence type="ECO:0000313" key="3">
    <source>
        <dbReference type="Proteomes" id="UP000642748"/>
    </source>
</evidence>
<feature type="compositionally biased region" description="Polar residues" evidence="1">
    <location>
        <begin position="60"/>
        <end position="71"/>
    </location>
</feature>
<feature type="region of interest" description="Disordered" evidence="1">
    <location>
        <begin position="25"/>
        <end position="71"/>
    </location>
</feature>
<dbReference type="EMBL" id="BONZ01000048">
    <property type="protein sequence ID" value="GIH16873.1"/>
    <property type="molecule type" value="Genomic_DNA"/>
</dbReference>
<protein>
    <submittedName>
        <fullName evidence="2">Uncharacterized protein</fullName>
    </submittedName>
</protein>
<sequence>MENNTLATPASNAATINRAVVSTPSQAATGTLTNTTNDTTSQTSNTRFLGKRSIHAPAGNPNNNHGTQANT</sequence>
<name>A0A8J3VSV6_9ACTN</name>
<proteinExistence type="predicted"/>
<evidence type="ECO:0000256" key="1">
    <source>
        <dbReference type="SAM" id="MobiDB-lite"/>
    </source>
</evidence>
<keyword evidence="3" id="KW-1185">Reference proteome</keyword>
<feature type="compositionally biased region" description="Low complexity" evidence="1">
    <location>
        <begin position="29"/>
        <end position="46"/>
    </location>
</feature>
<accession>A0A8J3VSV6</accession>
<comment type="caution">
    <text evidence="2">The sequence shown here is derived from an EMBL/GenBank/DDBJ whole genome shotgun (WGS) entry which is preliminary data.</text>
</comment>
<organism evidence="2 3">
    <name type="scientific">Rugosimonospora africana</name>
    <dbReference type="NCBI Taxonomy" id="556532"/>
    <lineage>
        <taxon>Bacteria</taxon>
        <taxon>Bacillati</taxon>
        <taxon>Actinomycetota</taxon>
        <taxon>Actinomycetes</taxon>
        <taxon>Micromonosporales</taxon>
        <taxon>Micromonosporaceae</taxon>
        <taxon>Rugosimonospora</taxon>
    </lineage>
</organism>
<dbReference type="AlphaFoldDB" id="A0A8J3VSV6"/>
<gene>
    <name evidence="2" type="ORF">Raf01_50450</name>
</gene>
<reference evidence="2" key="1">
    <citation type="submission" date="2021-01" db="EMBL/GenBank/DDBJ databases">
        <title>Whole genome shotgun sequence of Rugosimonospora africana NBRC 104875.</title>
        <authorList>
            <person name="Komaki H."/>
            <person name="Tamura T."/>
        </authorList>
    </citation>
    <scope>NUCLEOTIDE SEQUENCE</scope>
    <source>
        <strain evidence="2">NBRC 104875</strain>
    </source>
</reference>
<evidence type="ECO:0000313" key="2">
    <source>
        <dbReference type="EMBL" id="GIH16873.1"/>
    </source>
</evidence>
<dbReference type="Proteomes" id="UP000642748">
    <property type="component" value="Unassembled WGS sequence"/>
</dbReference>